<sequence>MTTTALVLGSMAGTRQRRTWRFRPLHTRRLRTGRT</sequence>
<dbReference type="Proteomes" id="UP000823388">
    <property type="component" value="Chromosome 4N"/>
</dbReference>
<dbReference type="EMBL" id="CM029044">
    <property type="protein sequence ID" value="KAG2604496.1"/>
    <property type="molecule type" value="Genomic_DNA"/>
</dbReference>
<comment type="caution">
    <text evidence="1">The sequence shown here is derived from an EMBL/GenBank/DDBJ whole genome shotgun (WGS) entry which is preliminary data.</text>
</comment>
<gene>
    <name evidence="1" type="ORF">PVAP13_4NG067496</name>
</gene>
<reference evidence="1" key="1">
    <citation type="submission" date="2020-05" db="EMBL/GenBank/DDBJ databases">
        <title>WGS assembly of Panicum virgatum.</title>
        <authorList>
            <person name="Lovell J.T."/>
            <person name="Jenkins J."/>
            <person name="Shu S."/>
            <person name="Juenger T.E."/>
            <person name="Schmutz J."/>
        </authorList>
    </citation>
    <scope>NUCLEOTIDE SEQUENCE</scope>
    <source>
        <strain evidence="1">AP13</strain>
    </source>
</reference>
<protein>
    <submittedName>
        <fullName evidence="1">Uncharacterized protein</fullName>
    </submittedName>
</protein>
<organism evidence="1 2">
    <name type="scientific">Panicum virgatum</name>
    <name type="common">Blackwell switchgrass</name>
    <dbReference type="NCBI Taxonomy" id="38727"/>
    <lineage>
        <taxon>Eukaryota</taxon>
        <taxon>Viridiplantae</taxon>
        <taxon>Streptophyta</taxon>
        <taxon>Embryophyta</taxon>
        <taxon>Tracheophyta</taxon>
        <taxon>Spermatophyta</taxon>
        <taxon>Magnoliopsida</taxon>
        <taxon>Liliopsida</taxon>
        <taxon>Poales</taxon>
        <taxon>Poaceae</taxon>
        <taxon>PACMAD clade</taxon>
        <taxon>Panicoideae</taxon>
        <taxon>Panicodae</taxon>
        <taxon>Paniceae</taxon>
        <taxon>Panicinae</taxon>
        <taxon>Panicum</taxon>
        <taxon>Panicum sect. Hiantes</taxon>
    </lineage>
</organism>
<accession>A0A8T0T7X5</accession>
<dbReference type="AlphaFoldDB" id="A0A8T0T7X5"/>
<name>A0A8T0T7X5_PANVG</name>
<proteinExistence type="predicted"/>
<keyword evidence="2" id="KW-1185">Reference proteome</keyword>
<evidence type="ECO:0000313" key="1">
    <source>
        <dbReference type="EMBL" id="KAG2604496.1"/>
    </source>
</evidence>
<evidence type="ECO:0000313" key="2">
    <source>
        <dbReference type="Proteomes" id="UP000823388"/>
    </source>
</evidence>